<gene>
    <name evidence="2" type="ORF">BIW11_04020</name>
</gene>
<feature type="region of interest" description="Disordered" evidence="1">
    <location>
        <begin position="150"/>
        <end position="172"/>
    </location>
</feature>
<organism evidence="2 3">
    <name type="scientific">Tropilaelaps mercedesae</name>
    <dbReference type="NCBI Taxonomy" id="418985"/>
    <lineage>
        <taxon>Eukaryota</taxon>
        <taxon>Metazoa</taxon>
        <taxon>Ecdysozoa</taxon>
        <taxon>Arthropoda</taxon>
        <taxon>Chelicerata</taxon>
        <taxon>Arachnida</taxon>
        <taxon>Acari</taxon>
        <taxon>Parasitiformes</taxon>
        <taxon>Mesostigmata</taxon>
        <taxon>Gamasina</taxon>
        <taxon>Dermanyssoidea</taxon>
        <taxon>Laelapidae</taxon>
        <taxon>Tropilaelaps</taxon>
    </lineage>
</organism>
<evidence type="ECO:0000313" key="2">
    <source>
        <dbReference type="EMBL" id="OQR71182.1"/>
    </source>
</evidence>
<dbReference type="AlphaFoldDB" id="A0A1V9XCW2"/>
<feature type="compositionally biased region" description="Low complexity" evidence="1">
    <location>
        <begin position="151"/>
        <end position="165"/>
    </location>
</feature>
<dbReference type="InParanoid" id="A0A1V9XCW2"/>
<keyword evidence="3" id="KW-1185">Reference proteome</keyword>
<dbReference type="Proteomes" id="UP000192247">
    <property type="component" value="Unassembled WGS sequence"/>
</dbReference>
<dbReference type="EMBL" id="MNPL01015213">
    <property type="protein sequence ID" value="OQR71182.1"/>
    <property type="molecule type" value="Genomic_DNA"/>
</dbReference>
<comment type="caution">
    <text evidence="2">The sequence shown here is derived from an EMBL/GenBank/DDBJ whole genome shotgun (WGS) entry which is preliminary data.</text>
</comment>
<proteinExistence type="predicted"/>
<protein>
    <submittedName>
        <fullName evidence="2">Uncharacterized protein</fullName>
    </submittedName>
</protein>
<sequence length="205" mass="22358">MQSEVKSKRPTPKIWAALTPESQLTSCKHDAQAAGSHCLMMFEEPHTSPGFRLVRGASVRGTSVHLLLTKPLSSEFWTLNNVVAEGAVSITSTGRRAMQASHLGDKHTFDMNWTELKGLFKRERGENSVSFVAVLLSSKTLRTVTSSVNDTLSSRETTTSSETRLAGLPRGAREKEAEVLRVEIVLRRETMATQDTAAGQVAACS</sequence>
<accession>A0A1V9XCW2</accession>
<name>A0A1V9XCW2_9ACAR</name>
<evidence type="ECO:0000313" key="3">
    <source>
        <dbReference type="Proteomes" id="UP000192247"/>
    </source>
</evidence>
<evidence type="ECO:0000256" key="1">
    <source>
        <dbReference type="SAM" id="MobiDB-lite"/>
    </source>
</evidence>
<reference evidence="2 3" key="1">
    <citation type="journal article" date="2017" name="Gigascience">
        <title>Draft genome of the honey bee ectoparasitic mite, Tropilaelaps mercedesae, is shaped by the parasitic life history.</title>
        <authorList>
            <person name="Dong X."/>
            <person name="Armstrong S.D."/>
            <person name="Xia D."/>
            <person name="Makepeace B.L."/>
            <person name="Darby A.C."/>
            <person name="Kadowaki T."/>
        </authorList>
    </citation>
    <scope>NUCLEOTIDE SEQUENCE [LARGE SCALE GENOMIC DNA]</scope>
    <source>
        <strain evidence="2">Wuxi-XJTLU</strain>
    </source>
</reference>